<dbReference type="OrthoDB" id="5649068at2"/>
<evidence type="ECO:0000313" key="3">
    <source>
        <dbReference type="Proteomes" id="UP000054621"/>
    </source>
</evidence>
<comment type="caution">
    <text evidence="2">The sequence shown here is derived from an EMBL/GenBank/DDBJ whole genome shotgun (WGS) entry which is preliminary data.</text>
</comment>
<feature type="signal peptide" evidence="1">
    <location>
        <begin position="1"/>
        <end position="21"/>
    </location>
</feature>
<evidence type="ECO:0000313" key="2">
    <source>
        <dbReference type="EMBL" id="KTD58630.1"/>
    </source>
</evidence>
<protein>
    <recommendedName>
        <fullName evidence="4">Secreted protein</fullName>
    </recommendedName>
</protein>
<organism evidence="2 3">
    <name type="scientific">Legionella sainthelensi</name>
    <dbReference type="NCBI Taxonomy" id="28087"/>
    <lineage>
        <taxon>Bacteria</taxon>
        <taxon>Pseudomonadati</taxon>
        <taxon>Pseudomonadota</taxon>
        <taxon>Gammaproteobacteria</taxon>
        <taxon>Legionellales</taxon>
        <taxon>Legionellaceae</taxon>
        <taxon>Legionella</taxon>
    </lineage>
</organism>
<dbReference type="AlphaFoldDB" id="A0A0W0YQ05"/>
<dbReference type="STRING" id="28087.Lsai_1237"/>
<gene>
    <name evidence="2" type="ORF">Lsai_1237</name>
</gene>
<evidence type="ECO:0000256" key="1">
    <source>
        <dbReference type="SAM" id="SignalP"/>
    </source>
</evidence>
<proteinExistence type="predicted"/>
<feature type="chain" id="PRO_5006917906" description="Secreted protein" evidence="1">
    <location>
        <begin position="22"/>
        <end position="110"/>
    </location>
</feature>
<name>A0A0W0YQ05_9GAMM</name>
<reference evidence="2 3" key="1">
    <citation type="submission" date="2015-11" db="EMBL/GenBank/DDBJ databases">
        <title>Genomic analysis of 38 Legionella species identifies large and diverse effector repertoires.</title>
        <authorList>
            <person name="Burstein D."/>
            <person name="Amaro F."/>
            <person name="Zusman T."/>
            <person name="Lifshitz Z."/>
            <person name="Cohen O."/>
            <person name="Gilbert J.A."/>
            <person name="Pupko T."/>
            <person name="Shuman H.A."/>
            <person name="Segal G."/>
        </authorList>
    </citation>
    <scope>NUCLEOTIDE SEQUENCE [LARGE SCALE GENOMIC DNA]</scope>
    <source>
        <strain evidence="2 3">Mt.St.Helens-4</strain>
    </source>
</reference>
<sequence>MRQLIMTISLLGLVSSTYANIASDILSSRTSDQQVQILGNIINSAGLPCTPTRSFFQGLDMSGAAYWDIACSDGRSFVIQIMNNAAATTTIIQCSAMQSLGATCFKGFGQ</sequence>
<evidence type="ECO:0008006" key="4">
    <source>
        <dbReference type="Google" id="ProtNLM"/>
    </source>
</evidence>
<dbReference type="PATRIC" id="fig|28087.4.peg.1319"/>
<dbReference type="eggNOG" id="ENOG5031EAZ">
    <property type="taxonomic scope" value="Bacteria"/>
</dbReference>
<dbReference type="EMBL" id="LNYV01000013">
    <property type="protein sequence ID" value="KTD58630.1"/>
    <property type="molecule type" value="Genomic_DNA"/>
</dbReference>
<keyword evidence="1" id="KW-0732">Signal</keyword>
<dbReference type="RefSeq" id="WP_027272677.1">
    <property type="nucleotide sequence ID" value="NZ_CAAAJE010000039.1"/>
</dbReference>
<accession>A0A0W0YQ05</accession>
<dbReference type="Proteomes" id="UP000054621">
    <property type="component" value="Unassembled WGS sequence"/>
</dbReference>